<dbReference type="PANTHER" id="PTHR46268:SF6">
    <property type="entry name" value="UNIVERSAL STRESS PROTEIN UP12"/>
    <property type="match status" value="1"/>
</dbReference>
<accession>A0A0B2B7V3</accession>
<evidence type="ECO:0000313" key="4">
    <source>
        <dbReference type="Proteomes" id="UP000230842"/>
    </source>
</evidence>
<comment type="similarity">
    <text evidence="1">Belongs to the universal stress protein A family.</text>
</comment>
<dbReference type="EMBL" id="PGEZ01000001">
    <property type="protein sequence ID" value="PJJ57888.1"/>
    <property type="molecule type" value="Genomic_DNA"/>
</dbReference>
<dbReference type="AlphaFoldDB" id="A0A0B2B7V3"/>
<dbReference type="InterPro" id="IPR006016">
    <property type="entry name" value="UspA"/>
</dbReference>
<evidence type="ECO:0000259" key="2">
    <source>
        <dbReference type="Pfam" id="PF00582"/>
    </source>
</evidence>
<proteinExistence type="inferred from homology"/>
<organism evidence="3 4">
    <name type="scientific">Mumia flava</name>
    <dbReference type="NCBI Taxonomy" id="1348852"/>
    <lineage>
        <taxon>Bacteria</taxon>
        <taxon>Bacillati</taxon>
        <taxon>Actinomycetota</taxon>
        <taxon>Actinomycetes</taxon>
        <taxon>Propionibacteriales</taxon>
        <taxon>Nocardioidaceae</taxon>
        <taxon>Mumia</taxon>
    </lineage>
</organism>
<evidence type="ECO:0000313" key="3">
    <source>
        <dbReference type="EMBL" id="PJJ57888.1"/>
    </source>
</evidence>
<evidence type="ECO:0000256" key="1">
    <source>
        <dbReference type="ARBA" id="ARBA00008791"/>
    </source>
</evidence>
<dbReference type="PANTHER" id="PTHR46268">
    <property type="entry name" value="STRESS RESPONSE PROTEIN NHAX"/>
    <property type="match status" value="1"/>
</dbReference>
<name>A0A0B2B7V3_9ACTN</name>
<sequence length="294" mass="30975">MTILAAIGPDGRGLSAAHLAGRVAATASDDVVLCCVVPDAWGGRTIAHGTDAEWRQYLEGLAVQALRDAVAVVPAEIESRTVIRVGRSVPRSILSIAQEVEARGIVLGSSDDAHRGQVAFGAIANRLVHSSPLPIGVAPRSFWSDAGDRVERLVLGLDAEPSDEGAVEGALALARWLGASIALVTFGVRRLPALPFGGGRRADAEVFAVWREDVERVHAEAAERIAAAGVEVGEQVVAVADSWRRVAERFRWEEGDLLVLGSSHEGPVERVFLGSTAARIAGHVPVGVVALPRR</sequence>
<keyword evidence="4" id="KW-1185">Reference proteome</keyword>
<feature type="domain" description="UspA" evidence="2">
    <location>
        <begin position="2"/>
        <end position="135"/>
    </location>
</feature>
<protein>
    <submittedName>
        <fullName evidence="3">Nucleotide-binding universal stress UspA family protein</fullName>
    </submittedName>
</protein>
<dbReference type="Pfam" id="PF00582">
    <property type="entry name" value="Usp"/>
    <property type="match status" value="2"/>
</dbReference>
<comment type="caution">
    <text evidence="3">The sequence shown here is derived from an EMBL/GenBank/DDBJ whole genome shotgun (WGS) entry which is preliminary data.</text>
</comment>
<dbReference type="InterPro" id="IPR014729">
    <property type="entry name" value="Rossmann-like_a/b/a_fold"/>
</dbReference>
<reference evidence="3 4" key="1">
    <citation type="submission" date="2017-11" db="EMBL/GenBank/DDBJ databases">
        <title>Genomic Encyclopedia of Archaeal and Bacterial Type Strains, Phase II (KMG-II): From Individual Species to Whole Genera.</title>
        <authorList>
            <person name="Goeker M."/>
        </authorList>
    </citation>
    <scope>NUCLEOTIDE SEQUENCE [LARGE SCALE GENOMIC DNA]</scope>
    <source>
        <strain evidence="3 4">DSM 27763</strain>
    </source>
</reference>
<dbReference type="Proteomes" id="UP000230842">
    <property type="component" value="Unassembled WGS sequence"/>
</dbReference>
<dbReference type="CDD" id="cd00293">
    <property type="entry name" value="USP-like"/>
    <property type="match status" value="2"/>
</dbReference>
<dbReference type="Gene3D" id="3.40.50.620">
    <property type="entry name" value="HUPs"/>
    <property type="match status" value="2"/>
</dbReference>
<feature type="domain" description="UspA" evidence="2">
    <location>
        <begin position="151"/>
        <end position="290"/>
    </location>
</feature>
<dbReference type="SUPFAM" id="SSF52402">
    <property type="entry name" value="Adenine nucleotide alpha hydrolases-like"/>
    <property type="match status" value="2"/>
</dbReference>
<gene>
    <name evidence="3" type="ORF">CLV56_2127</name>
</gene>
<dbReference type="RefSeq" id="WP_039363655.1">
    <property type="nucleotide sequence ID" value="NZ_PGEZ01000001.1"/>
</dbReference>